<evidence type="ECO:0000256" key="4">
    <source>
        <dbReference type="ARBA" id="ARBA00023172"/>
    </source>
</evidence>
<evidence type="ECO:0000256" key="3">
    <source>
        <dbReference type="ARBA" id="ARBA00023125"/>
    </source>
</evidence>
<dbReference type="GO" id="GO:0003677">
    <property type="term" value="F:DNA binding"/>
    <property type="evidence" value="ECO:0007669"/>
    <property type="project" value="UniProtKB-KW"/>
</dbReference>
<dbReference type="STRING" id="157910.SAMN05445850_8388"/>
<dbReference type="RefSeq" id="WP_090812759.1">
    <property type="nucleotide sequence ID" value="NZ_FNKX01000005.1"/>
</dbReference>
<dbReference type="InterPro" id="IPR002104">
    <property type="entry name" value="Integrase_catalytic"/>
</dbReference>
<evidence type="ECO:0000259" key="5">
    <source>
        <dbReference type="PROSITE" id="PS51898"/>
    </source>
</evidence>
<evidence type="ECO:0000256" key="1">
    <source>
        <dbReference type="ARBA" id="ARBA00008857"/>
    </source>
</evidence>
<evidence type="ECO:0000313" key="7">
    <source>
        <dbReference type="Proteomes" id="UP000199365"/>
    </source>
</evidence>
<proteinExistence type="inferred from homology"/>
<dbReference type="Proteomes" id="UP000199365">
    <property type="component" value="Unassembled WGS sequence"/>
</dbReference>
<name>A0A1H1KKA5_9BURK</name>
<keyword evidence="7" id="KW-1185">Reference proteome</keyword>
<sequence>MSSSAFKGQFRSVVGSLMEQFVQEKRACGYRYDEQARLLACFDRFLSDEALSECVLPRSISRKWLAKQPHESKSTHDHRICAVRQFSLFMCRLGYSADVPDRSLTAKRSDSFSPRILTHAEIQRLFQAADQLTPTARSPMRHLIMPEVLRLLYGCGLRVGEVLHLRVADVDLVRGILTVREGKFRKDRLVPPALPLVQRLRTYAQVMGDRPSDAYFFPSPSDGPLSHPAVYWLYRELLLRCGVPHAGRGKGPRLHDLRHVFAVHALLRWCQEGADLNAKLPVLATYMGHRSLAGTQRYLHLIAELFPEITARTSAAFGDVIPRRNGS</sequence>
<protein>
    <submittedName>
        <fullName evidence="6">Site-specific recombinase XerD</fullName>
    </submittedName>
</protein>
<dbReference type="InterPro" id="IPR050090">
    <property type="entry name" value="Tyrosine_recombinase_XerCD"/>
</dbReference>
<dbReference type="PANTHER" id="PTHR30349:SF41">
    <property type="entry name" value="INTEGRASE_RECOMBINASE PROTEIN MJ0367-RELATED"/>
    <property type="match status" value="1"/>
</dbReference>
<dbReference type="InterPro" id="IPR013762">
    <property type="entry name" value="Integrase-like_cat_sf"/>
</dbReference>
<dbReference type="AlphaFoldDB" id="A0A1H1KKA5"/>
<keyword evidence="2" id="KW-0229">DNA integration</keyword>
<reference evidence="7" key="1">
    <citation type="submission" date="2016-10" db="EMBL/GenBank/DDBJ databases">
        <authorList>
            <person name="Varghese N."/>
            <person name="Submissions S."/>
        </authorList>
    </citation>
    <scope>NUCLEOTIDE SEQUENCE [LARGE SCALE GENOMIC DNA]</scope>
    <source>
        <strain evidence="7">DUS833</strain>
    </source>
</reference>
<keyword evidence="4" id="KW-0233">DNA recombination</keyword>
<dbReference type="CDD" id="cd00797">
    <property type="entry name" value="INT_RitB_C_like"/>
    <property type="match status" value="1"/>
</dbReference>
<dbReference type="Gene3D" id="1.10.443.10">
    <property type="entry name" value="Intergrase catalytic core"/>
    <property type="match status" value="1"/>
</dbReference>
<dbReference type="InterPro" id="IPR011010">
    <property type="entry name" value="DNA_brk_join_enz"/>
</dbReference>
<dbReference type="SUPFAM" id="SSF56349">
    <property type="entry name" value="DNA breaking-rejoining enzymes"/>
    <property type="match status" value="1"/>
</dbReference>
<dbReference type="GO" id="GO:0015074">
    <property type="term" value="P:DNA integration"/>
    <property type="evidence" value="ECO:0007669"/>
    <property type="project" value="UniProtKB-KW"/>
</dbReference>
<dbReference type="PROSITE" id="PS51898">
    <property type="entry name" value="TYR_RECOMBINASE"/>
    <property type="match status" value="1"/>
</dbReference>
<dbReference type="Pfam" id="PF00589">
    <property type="entry name" value="Phage_integrase"/>
    <property type="match status" value="1"/>
</dbReference>
<evidence type="ECO:0000256" key="2">
    <source>
        <dbReference type="ARBA" id="ARBA00022908"/>
    </source>
</evidence>
<gene>
    <name evidence="6" type="ORF">SAMN05445850_8388</name>
</gene>
<accession>A0A1H1KKA5</accession>
<dbReference type="EMBL" id="FNKX01000005">
    <property type="protein sequence ID" value="SDR62723.1"/>
    <property type="molecule type" value="Genomic_DNA"/>
</dbReference>
<dbReference type="PANTHER" id="PTHR30349">
    <property type="entry name" value="PHAGE INTEGRASE-RELATED"/>
    <property type="match status" value="1"/>
</dbReference>
<evidence type="ECO:0000313" key="6">
    <source>
        <dbReference type="EMBL" id="SDR62723.1"/>
    </source>
</evidence>
<comment type="similarity">
    <text evidence="1">Belongs to the 'phage' integrase family.</text>
</comment>
<feature type="domain" description="Tyr recombinase" evidence="5">
    <location>
        <begin position="112"/>
        <end position="311"/>
    </location>
</feature>
<dbReference type="GO" id="GO:0006310">
    <property type="term" value="P:DNA recombination"/>
    <property type="evidence" value="ECO:0007669"/>
    <property type="project" value="UniProtKB-KW"/>
</dbReference>
<keyword evidence="3" id="KW-0238">DNA-binding</keyword>
<organism evidence="6 7">
    <name type="scientific">Paraburkholderia tuberum</name>
    <dbReference type="NCBI Taxonomy" id="157910"/>
    <lineage>
        <taxon>Bacteria</taxon>
        <taxon>Pseudomonadati</taxon>
        <taxon>Pseudomonadota</taxon>
        <taxon>Betaproteobacteria</taxon>
        <taxon>Burkholderiales</taxon>
        <taxon>Burkholderiaceae</taxon>
        <taxon>Paraburkholderia</taxon>
    </lineage>
</organism>